<dbReference type="GO" id="GO:0043565">
    <property type="term" value="F:sequence-specific DNA binding"/>
    <property type="evidence" value="ECO:0007669"/>
    <property type="project" value="InterPro"/>
</dbReference>
<protein>
    <submittedName>
        <fullName evidence="7">Similar to Translin-associated protein X acc. no. Q9QZE7</fullName>
    </submittedName>
</protein>
<sequence length="281" mass="31364">MSERRNNKRPRHDNRRDEKPEKSAADSAAQDVGLLASKNPYMPMFLNFRAELDEHHDRRERVIKASRDVTAASKKMIFSLQRCRQLSAPLPPSVLSEVTNLHTIIQTQLLTISHDLSSGNTFRYRQITGGLQELIEALCFRHYLETGSLLTYTAAQKMIPEGIELTISDYVPGVFDFVGEVMRFAITMVALGGGEVEKVLKDLRGIRQGLEEFEEPGYKWYVGARDADKKIAVMRECVEKVEKAVAGKIIRGAEMPEGWVPDLTEVVEGGEGSIRGGTGGV</sequence>
<evidence type="ECO:0000256" key="1">
    <source>
        <dbReference type="ARBA" id="ARBA00004123"/>
    </source>
</evidence>
<feature type="compositionally biased region" description="Basic and acidic residues" evidence="6">
    <location>
        <begin position="14"/>
        <end position="24"/>
    </location>
</feature>
<evidence type="ECO:0000256" key="5">
    <source>
        <dbReference type="ARBA" id="ARBA00023242"/>
    </source>
</evidence>
<keyword evidence="4" id="KW-0963">Cytoplasm</keyword>
<dbReference type="EMBL" id="HF935720">
    <property type="protein sequence ID" value="CCX12574.1"/>
    <property type="molecule type" value="Genomic_DNA"/>
</dbReference>
<dbReference type="InterPro" id="IPR036081">
    <property type="entry name" value="Translin_sf"/>
</dbReference>
<dbReference type="GO" id="GO:0005634">
    <property type="term" value="C:nucleus"/>
    <property type="evidence" value="ECO:0007669"/>
    <property type="project" value="UniProtKB-SubCell"/>
</dbReference>
<evidence type="ECO:0000256" key="3">
    <source>
        <dbReference type="ARBA" id="ARBA00005902"/>
    </source>
</evidence>
<dbReference type="InterPro" id="IPR016069">
    <property type="entry name" value="Translin_C"/>
</dbReference>
<dbReference type="GO" id="GO:0005737">
    <property type="term" value="C:cytoplasm"/>
    <property type="evidence" value="ECO:0007669"/>
    <property type="project" value="UniProtKB-SubCell"/>
</dbReference>
<dbReference type="InterPro" id="IPR016068">
    <property type="entry name" value="Translin_N"/>
</dbReference>
<dbReference type="PANTHER" id="PTHR10741">
    <property type="entry name" value="TRANSLIN AND TRANSLIN ASSOCIATED PROTEIN X"/>
    <property type="match status" value="1"/>
</dbReference>
<dbReference type="OMA" id="DTCMETC"/>
<accession>U4L7H6</accession>
<comment type="subcellular location">
    <subcellularLocation>
        <location evidence="2">Cytoplasm</location>
    </subcellularLocation>
    <subcellularLocation>
        <location evidence="1">Nucleus</location>
    </subcellularLocation>
</comment>
<name>U4L7H6_PYROM</name>
<dbReference type="Pfam" id="PF01997">
    <property type="entry name" value="Translin"/>
    <property type="match status" value="1"/>
</dbReference>
<evidence type="ECO:0000256" key="6">
    <source>
        <dbReference type="SAM" id="MobiDB-lite"/>
    </source>
</evidence>
<dbReference type="AlphaFoldDB" id="U4L7H6"/>
<proteinExistence type="inferred from homology"/>
<comment type="similarity">
    <text evidence="3">Belongs to the translin family.</text>
</comment>
<gene>
    <name evidence="7" type="ORF">PCON_12168</name>
</gene>
<keyword evidence="5" id="KW-0539">Nucleus</keyword>
<feature type="region of interest" description="Disordered" evidence="6">
    <location>
        <begin position="1"/>
        <end position="31"/>
    </location>
</feature>
<evidence type="ECO:0000313" key="8">
    <source>
        <dbReference type="Proteomes" id="UP000018144"/>
    </source>
</evidence>
<dbReference type="Proteomes" id="UP000018144">
    <property type="component" value="Unassembled WGS sequence"/>
</dbReference>
<evidence type="ECO:0000313" key="7">
    <source>
        <dbReference type="EMBL" id="CCX12574.1"/>
    </source>
</evidence>
<evidence type="ECO:0000256" key="4">
    <source>
        <dbReference type="ARBA" id="ARBA00022490"/>
    </source>
</evidence>
<feature type="compositionally biased region" description="Basic residues" evidence="6">
    <location>
        <begin position="1"/>
        <end position="13"/>
    </location>
</feature>
<evidence type="ECO:0000256" key="2">
    <source>
        <dbReference type="ARBA" id="ARBA00004496"/>
    </source>
</evidence>
<organism evidence="7 8">
    <name type="scientific">Pyronema omphalodes (strain CBS 100304)</name>
    <name type="common">Pyronema confluens</name>
    <dbReference type="NCBI Taxonomy" id="1076935"/>
    <lineage>
        <taxon>Eukaryota</taxon>
        <taxon>Fungi</taxon>
        <taxon>Dikarya</taxon>
        <taxon>Ascomycota</taxon>
        <taxon>Pezizomycotina</taxon>
        <taxon>Pezizomycetes</taxon>
        <taxon>Pezizales</taxon>
        <taxon>Pyronemataceae</taxon>
        <taxon>Pyronema</taxon>
    </lineage>
</organism>
<dbReference type="eggNOG" id="KOG3066">
    <property type="taxonomic scope" value="Eukaryota"/>
</dbReference>
<dbReference type="OrthoDB" id="31005at2759"/>
<dbReference type="Gene3D" id="1.20.58.190">
    <property type="entry name" value="Translin, domain 1"/>
    <property type="match status" value="1"/>
</dbReference>
<reference evidence="7 8" key="1">
    <citation type="journal article" date="2013" name="PLoS Genet.">
        <title>The genome and development-dependent transcriptomes of Pyronema confluens: a window into fungal evolution.</title>
        <authorList>
            <person name="Traeger S."/>
            <person name="Altegoer F."/>
            <person name="Freitag M."/>
            <person name="Gabaldon T."/>
            <person name="Kempken F."/>
            <person name="Kumar A."/>
            <person name="Marcet-Houben M."/>
            <person name="Poggeler S."/>
            <person name="Stajich J.E."/>
            <person name="Nowrousian M."/>
        </authorList>
    </citation>
    <scope>NUCLEOTIDE SEQUENCE [LARGE SCALE GENOMIC DNA]</scope>
    <source>
        <strain evidence="8">CBS 100304</strain>
        <tissue evidence="7">Vegetative mycelium</tissue>
    </source>
</reference>
<dbReference type="CDD" id="cd14820">
    <property type="entry name" value="TRAX"/>
    <property type="match status" value="1"/>
</dbReference>
<dbReference type="SUPFAM" id="SSF74784">
    <property type="entry name" value="Translin"/>
    <property type="match status" value="1"/>
</dbReference>
<dbReference type="STRING" id="1076935.U4L7H6"/>
<keyword evidence="8" id="KW-1185">Reference proteome</keyword>
<dbReference type="Gene3D" id="1.20.58.200">
    <property type="entry name" value="Translin, domain 2"/>
    <property type="match status" value="1"/>
</dbReference>
<dbReference type="InterPro" id="IPR002848">
    <property type="entry name" value="Translin_fam"/>
</dbReference>